<keyword evidence="1" id="KW-1133">Transmembrane helix</keyword>
<reference evidence="2" key="1">
    <citation type="submission" date="2020-05" db="EMBL/GenBank/DDBJ databases">
        <authorList>
            <person name="Chiriac C."/>
            <person name="Salcher M."/>
            <person name="Ghai R."/>
            <person name="Kavagutti S V."/>
        </authorList>
    </citation>
    <scope>NUCLEOTIDE SEQUENCE</scope>
</reference>
<feature type="transmembrane region" description="Helical" evidence="1">
    <location>
        <begin position="6"/>
        <end position="25"/>
    </location>
</feature>
<feature type="transmembrane region" description="Helical" evidence="1">
    <location>
        <begin position="98"/>
        <end position="121"/>
    </location>
</feature>
<dbReference type="EMBL" id="CAEZXR010000420">
    <property type="protein sequence ID" value="CAB4732461.1"/>
    <property type="molecule type" value="Genomic_DNA"/>
</dbReference>
<name>A0A6J6SC04_9ZZZZ</name>
<dbReference type="AlphaFoldDB" id="A0A6J6SC04"/>
<proteinExistence type="predicted"/>
<gene>
    <name evidence="2" type="ORF">UFOPK2579_02662</name>
</gene>
<sequence length="142" mass="15166">MDLTVVVSAAAAVVAVPVFVVLTARASLGPRWWAPAVLALGFAGWSAYAIAEGGPFGFVREHVGAPWETQIWMDLLLMGATAWWLLQPRLRAAGIRPWPWLAAVLATGSIGMLLLVARLLLVEARTRGPRTGEDAPARVESA</sequence>
<accession>A0A6J6SC04</accession>
<feature type="transmembrane region" description="Helical" evidence="1">
    <location>
        <begin position="71"/>
        <end position="86"/>
    </location>
</feature>
<protein>
    <submittedName>
        <fullName evidence="2">Unannotated protein</fullName>
    </submittedName>
</protein>
<organism evidence="2">
    <name type="scientific">freshwater metagenome</name>
    <dbReference type="NCBI Taxonomy" id="449393"/>
    <lineage>
        <taxon>unclassified sequences</taxon>
        <taxon>metagenomes</taxon>
        <taxon>ecological metagenomes</taxon>
    </lineage>
</organism>
<evidence type="ECO:0000313" key="2">
    <source>
        <dbReference type="EMBL" id="CAB4732461.1"/>
    </source>
</evidence>
<keyword evidence="1" id="KW-0812">Transmembrane</keyword>
<evidence type="ECO:0000256" key="1">
    <source>
        <dbReference type="SAM" id="Phobius"/>
    </source>
</evidence>
<keyword evidence="1" id="KW-0472">Membrane</keyword>
<feature type="transmembrane region" description="Helical" evidence="1">
    <location>
        <begin position="32"/>
        <end position="51"/>
    </location>
</feature>